<evidence type="ECO:0000313" key="2">
    <source>
        <dbReference type="Proteomes" id="UP000306145"/>
    </source>
</evidence>
<keyword evidence="2" id="KW-1185">Reference proteome</keyword>
<evidence type="ECO:0000313" key="1">
    <source>
        <dbReference type="EMBL" id="TNH29620.1"/>
    </source>
</evidence>
<reference evidence="1 2" key="1">
    <citation type="submission" date="2019-06" db="EMBL/GenBank/DDBJ databases">
        <title>Micromonospora ordensis sp. nov., isolated from deep marine sediment.</title>
        <authorList>
            <person name="Veyisoglu A."/>
            <person name="Carro L."/>
            <person name="Klenk H.-P."/>
            <person name="Sahin N."/>
        </authorList>
    </citation>
    <scope>NUCLEOTIDE SEQUENCE [LARGE SCALE GENOMIC DNA]</scope>
    <source>
        <strain evidence="1 2">S2509</strain>
    </source>
</reference>
<protein>
    <submittedName>
        <fullName evidence="1">Uncharacterized protein</fullName>
    </submittedName>
</protein>
<dbReference type="AlphaFoldDB" id="A0A5C4QV86"/>
<dbReference type="Proteomes" id="UP000306145">
    <property type="component" value="Unassembled WGS sequence"/>
</dbReference>
<proteinExistence type="predicted"/>
<name>A0A5C4QV86_9ACTN</name>
<accession>A0A5C4QV86</accession>
<dbReference type="EMBL" id="VDFY01000138">
    <property type="protein sequence ID" value="TNH29620.1"/>
    <property type="molecule type" value="Genomic_DNA"/>
</dbReference>
<dbReference type="RefSeq" id="WP_139584360.1">
    <property type="nucleotide sequence ID" value="NZ_VDFY01000138.1"/>
</dbReference>
<gene>
    <name evidence="1" type="ORF">FHG89_11465</name>
</gene>
<comment type="caution">
    <text evidence="1">The sequence shown here is derived from an EMBL/GenBank/DDBJ whole genome shotgun (WGS) entry which is preliminary data.</text>
</comment>
<sequence>MQWAVDCAAKAPAKVDGGVAQGCHDLGFSAGADLELGSRPGRVHDLAGALPAFREARAGSTVEDG</sequence>
<organism evidence="1 2">
    <name type="scientific">Micromonospora orduensis</name>
    <dbReference type="NCBI Taxonomy" id="1420891"/>
    <lineage>
        <taxon>Bacteria</taxon>
        <taxon>Bacillati</taxon>
        <taxon>Actinomycetota</taxon>
        <taxon>Actinomycetes</taxon>
        <taxon>Micromonosporales</taxon>
        <taxon>Micromonosporaceae</taxon>
        <taxon>Micromonospora</taxon>
    </lineage>
</organism>